<dbReference type="InterPro" id="IPR013249">
    <property type="entry name" value="RNA_pol_sigma70_r4_t2"/>
</dbReference>
<evidence type="ECO:0000313" key="8">
    <source>
        <dbReference type="Proteomes" id="UP001317532"/>
    </source>
</evidence>
<evidence type="ECO:0000313" key="7">
    <source>
        <dbReference type="EMBL" id="BDE04916.1"/>
    </source>
</evidence>
<protein>
    <submittedName>
        <fullName evidence="7">DNA-directed RNA polymerase sigma-70 factor</fullName>
    </submittedName>
</protein>
<evidence type="ECO:0000259" key="5">
    <source>
        <dbReference type="Pfam" id="PF04542"/>
    </source>
</evidence>
<dbReference type="Gene3D" id="1.10.10.10">
    <property type="entry name" value="Winged helix-like DNA-binding domain superfamily/Winged helix DNA-binding domain"/>
    <property type="match status" value="1"/>
</dbReference>
<feature type="domain" description="RNA polymerase sigma-70 region 2" evidence="5">
    <location>
        <begin position="15"/>
        <end position="82"/>
    </location>
</feature>
<dbReference type="PANTHER" id="PTHR43133">
    <property type="entry name" value="RNA POLYMERASE ECF-TYPE SIGMA FACTO"/>
    <property type="match status" value="1"/>
</dbReference>
<comment type="similarity">
    <text evidence="1">Belongs to the sigma-70 factor family. ECF subfamily.</text>
</comment>
<feature type="domain" description="RNA polymerase sigma factor 70 region 4 type 2" evidence="6">
    <location>
        <begin position="113"/>
        <end position="164"/>
    </location>
</feature>
<evidence type="ECO:0000256" key="3">
    <source>
        <dbReference type="ARBA" id="ARBA00023082"/>
    </source>
</evidence>
<evidence type="ECO:0000256" key="1">
    <source>
        <dbReference type="ARBA" id="ARBA00010641"/>
    </source>
</evidence>
<evidence type="ECO:0000256" key="4">
    <source>
        <dbReference type="ARBA" id="ARBA00023163"/>
    </source>
</evidence>
<dbReference type="Pfam" id="PF04542">
    <property type="entry name" value="Sigma70_r2"/>
    <property type="match status" value="1"/>
</dbReference>
<keyword evidence="8" id="KW-1185">Reference proteome</keyword>
<dbReference type="KEGG" id="vab:WPS_01920"/>
<keyword evidence="4" id="KW-0804">Transcription</keyword>
<dbReference type="Proteomes" id="UP001317532">
    <property type="component" value="Chromosome"/>
</dbReference>
<reference evidence="7 8" key="1">
    <citation type="journal article" date="2022" name="ISME Commun">
        <title>Vulcanimicrobium alpinus gen. nov. sp. nov., the first cultivated representative of the candidate phylum 'Eremiobacterota', is a metabolically versatile aerobic anoxygenic phototroph.</title>
        <authorList>
            <person name="Yabe S."/>
            <person name="Muto K."/>
            <person name="Abe K."/>
            <person name="Yokota A."/>
            <person name="Staudigel H."/>
            <person name="Tebo B.M."/>
        </authorList>
    </citation>
    <scope>NUCLEOTIDE SEQUENCE [LARGE SCALE GENOMIC DNA]</scope>
    <source>
        <strain evidence="7 8">WC8-2</strain>
    </source>
</reference>
<dbReference type="GO" id="GO:0003677">
    <property type="term" value="F:DNA binding"/>
    <property type="evidence" value="ECO:0007669"/>
    <property type="project" value="InterPro"/>
</dbReference>
<dbReference type="SUPFAM" id="SSF88659">
    <property type="entry name" value="Sigma3 and sigma4 domains of RNA polymerase sigma factors"/>
    <property type="match status" value="1"/>
</dbReference>
<dbReference type="PANTHER" id="PTHR43133:SF62">
    <property type="entry name" value="RNA POLYMERASE SIGMA FACTOR SIGZ"/>
    <property type="match status" value="1"/>
</dbReference>
<proteinExistence type="inferred from homology"/>
<evidence type="ECO:0000259" key="6">
    <source>
        <dbReference type="Pfam" id="PF08281"/>
    </source>
</evidence>
<dbReference type="GO" id="GO:0000428">
    <property type="term" value="C:DNA-directed RNA polymerase complex"/>
    <property type="evidence" value="ECO:0007669"/>
    <property type="project" value="UniProtKB-KW"/>
</dbReference>
<gene>
    <name evidence="7" type="ORF">WPS_01920</name>
</gene>
<keyword evidence="3" id="KW-0731">Sigma factor</keyword>
<dbReference type="InterPro" id="IPR013324">
    <property type="entry name" value="RNA_pol_sigma_r3/r4-like"/>
</dbReference>
<evidence type="ECO:0000256" key="2">
    <source>
        <dbReference type="ARBA" id="ARBA00023015"/>
    </source>
</evidence>
<dbReference type="InterPro" id="IPR013325">
    <property type="entry name" value="RNA_pol_sigma_r2"/>
</dbReference>
<name>A0AAN2C8D6_UNVUL</name>
<dbReference type="CDD" id="cd06171">
    <property type="entry name" value="Sigma70_r4"/>
    <property type="match status" value="1"/>
</dbReference>
<organism evidence="7 8">
    <name type="scientific">Vulcanimicrobium alpinum</name>
    <dbReference type="NCBI Taxonomy" id="3016050"/>
    <lineage>
        <taxon>Bacteria</taxon>
        <taxon>Bacillati</taxon>
        <taxon>Vulcanimicrobiota</taxon>
        <taxon>Vulcanimicrobiia</taxon>
        <taxon>Vulcanimicrobiales</taxon>
        <taxon>Vulcanimicrobiaceae</taxon>
        <taxon>Vulcanimicrobium</taxon>
    </lineage>
</organism>
<dbReference type="GO" id="GO:0016987">
    <property type="term" value="F:sigma factor activity"/>
    <property type="evidence" value="ECO:0007669"/>
    <property type="project" value="UniProtKB-KW"/>
</dbReference>
<dbReference type="AlphaFoldDB" id="A0AAN2C8D6"/>
<dbReference type="EMBL" id="AP025523">
    <property type="protein sequence ID" value="BDE04916.1"/>
    <property type="molecule type" value="Genomic_DNA"/>
</dbReference>
<dbReference type="Gene3D" id="1.10.1740.10">
    <property type="match status" value="1"/>
</dbReference>
<keyword evidence="7" id="KW-0240">DNA-directed RNA polymerase</keyword>
<accession>A0AAN2C8D6</accession>
<keyword evidence="2" id="KW-0805">Transcription regulation</keyword>
<dbReference type="InterPro" id="IPR007627">
    <property type="entry name" value="RNA_pol_sigma70_r2"/>
</dbReference>
<dbReference type="Pfam" id="PF08281">
    <property type="entry name" value="Sigma70_r4_2"/>
    <property type="match status" value="1"/>
</dbReference>
<sequence length="176" mass="19337">MRLVGEKHADAFEELYRRHASAVSAVAARVVADRVDADDATQSAFMALWRCAGSFEQRGRSVRAWLVIIGRNAAIDRIRRRDARRVSGPIHEHFPSGAAGPEDIVMERQEQHDIRTALDSLGAEQRAVVELAYFGGLTQSEIAEATGTPLGTVKSRVRLAMRHLRRSLEAPAGDPA</sequence>
<dbReference type="NCBIfam" id="TIGR02937">
    <property type="entry name" value="sigma70-ECF"/>
    <property type="match status" value="1"/>
</dbReference>
<dbReference type="GO" id="GO:0006352">
    <property type="term" value="P:DNA-templated transcription initiation"/>
    <property type="evidence" value="ECO:0007669"/>
    <property type="project" value="InterPro"/>
</dbReference>
<dbReference type="InterPro" id="IPR039425">
    <property type="entry name" value="RNA_pol_sigma-70-like"/>
</dbReference>
<dbReference type="InterPro" id="IPR036388">
    <property type="entry name" value="WH-like_DNA-bd_sf"/>
</dbReference>
<dbReference type="InterPro" id="IPR014284">
    <property type="entry name" value="RNA_pol_sigma-70_dom"/>
</dbReference>
<dbReference type="SUPFAM" id="SSF88946">
    <property type="entry name" value="Sigma2 domain of RNA polymerase sigma factors"/>
    <property type="match status" value="1"/>
</dbReference>